<dbReference type="SUPFAM" id="SSF51905">
    <property type="entry name" value="FAD/NAD(P)-binding domain"/>
    <property type="match status" value="1"/>
</dbReference>
<dbReference type="InterPro" id="IPR050562">
    <property type="entry name" value="FAD_mOase_fung"/>
</dbReference>
<keyword evidence="5" id="KW-0812">Transmembrane</keyword>
<comment type="similarity">
    <text evidence="1">Belongs to the paxM FAD-dependent monooxygenase family.</text>
</comment>
<dbReference type="EMBL" id="JAGTJR010000051">
    <property type="protein sequence ID" value="KAH7028242.1"/>
    <property type="molecule type" value="Genomic_DNA"/>
</dbReference>
<keyword evidence="5" id="KW-1133">Transmembrane helix</keyword>
<organism evidence="7 8">
    <name type="scientific">Macrophomina phaseolina</name>
    <dbReference type="NCBI Taxonomy" id="35725"/>
    <lineage>
        <taxon>Eukaryota</taxon>
        <taxon>Fungi</taxon>
        <taxon>Dikarya</taxon>
        <taxon>Ascomycota</taxon>
        <taxon>Pezizomycotina</taxon>
        <taxon>Dothideomycetes</taxon>
        <taxon>Dothideomycetes incertae sedis</taxon>
        <taxon>Botryosphaeriales</taxon>
        <taxon>Botryosphaeriaceae</taxon>
        <taxon>Macrophomina</taxon>
    </lineage>
</organism>
<sequence>MGSQTSEGHFKVIIIGGSVTGLTLAHSLHKIGIDYTVLEKRKQIAPQEGASIGILPNGARILDQLGLYDAIEKTTAPLGVSQIYFPDGFHFTSSYPKKMHDRFGYPIAFMERRRLLEILYSALPDKSKVEVDKTVSGIEKHPKKYGVVEVRTHDGDVYEGNLVVGADGVHSKARAEMWRLTSALQPNKISEEKNNMTVEYTCIFGISSAIPGLAPGEQVMCVYNGWTLVVIPSTQDQTFWFIVRKLDRKYQYGSAPRLTSEDAVEQCSKLGSVPILNDVRFSDVWQRRTTFNASVMEESVFPTWSCGRLVCIGDSIHKMTINLGQGANCAIEDVAVLSNLLHNALKGNMEQELSDQEIEALLQRFNKTHLPRVSLIQQMSWLVTRIHAREGRVRAWLGRYVTPYLGGRLDGRLFGMIADAAKLDFLPLPRASFSGWEAYRNRRSGVGLWAFTLFSLSLLLVWTIRRT</sequence>
<comment type="caution">
    <text evidence="7">The sequence shown here is derived from an EMBL/GenBank/DDBJ whole genome shotgun (WGS) entry which is preliminary data.</text>
</comment>
<evidence type="ECO:0000256" key="3">
    <source>
        <dbReference type="ARBA" id="ARBA00022827"/>
    </source>
</evidence>
<dbReference type="InterPro" id="IPR036188">
    <property type="entry name" value="FAD/NAD-bd_sf"/>
</dbReference>
<dbReference type="PANTHER" id="PTHR47356:SF2">
    <property type="entry name" value="FAD-BINDING DOMAIN-CONTAINING PROTEIN-RELATED"/>
    <property type="match status" value="1"/>
</dbReference>
<feature type="transmembrane region" description="Helical" evidence="5">
    <location>
        <begin position="446"/>
        <end position="464"/>
    </location>
</feature>
<evidence type="ECO:0000256" key="2">
    <source>
        <dbReference type="ARBA" id="ARBA00022630"/>
    </source>
</evidence>
<keyword evidence="4" id="KW-0560">Oxidoreductase</keyword>
<evidence type="ECO:0000259" key="6">
    <source>
        <dbReference type="Pfam" id="PF01494"/>
    </source>
</evidence>
<keyword evidence="8" id="KW-1185">Reference proteome</keyword>
<proteinExistence type="inferred from homology"/>
<gene>
    <name evidence="7" type="ORF">B0J12DRAFT_584368</name>
</gene>
<dbReference type="PANTHER" id="PTHR47356">
    <property type="entry name" value="FAD-DEPENDENT MONOOXYGENASE ASQG-RELATED"/>
    <property type="match status" value="1"/>
</dbReference>
<evidence type="ECO:0000256" key="5">
    <source>
        <dbReference type="SAM" id="Phobius"/>
    </source>
</evidence>
<dbReference type="InterPro" id="IPR002938">
    <property type="entry name" value="FAD-bd"/>
</dbReference>
<dbReference type="PRINTS" id="PR00420">
    <property type="entry name" value="RNGMNOXGNASE"/>
</dbReference>
<evidence type="ECO:0000313" key="8">
    <source>
        <dbReference type="Proteomes" id="UP000774617"/>
    </source>
</evidence>
<protein>
    <submittedName>
        <fullName evidence="7">FAD binding domain-containing protein</fullName>
    </submittedName>
</protein>
<keyword evidence="2" id="KW-0285">Flavoprotein</keyword>
<accession>A0ABQ8FUH7</accession>
<feature type="domain" description="FAD-binding" evidence="6">
    <location>
        <begin position="11"/>
        <end position="356"/>
    </location>
</feature>
<dbReference type="Gene3D" id="3.50.50.60">
    <property type="entry name" value="FAD/NAD(P)-binding domain"/>
    <property type="match status" value="1"/>
</dbReference>
<dbReference type="Proteomes" id="UP000774617">
    <property type="component" value="Unassembled WGS sequence"/>
</dbReference>
<reference evidence="7 8" key="1">
    <citation type="journal article" date="2021" name="Nat. Commun.">
        <title>Genetic determinants of endophytism in the Arabidopsis root mycobiome.</title>
        <authorList>
            <person name="Mesny F."/>
            <person name="Miyauchi S."/>
            <person name="Thiergart T."/>
            <person name="Pickel B."/>
            <person name="Atanasova L."/>
            <person name="Karlsson M."/>
            <person name="Huettel B."/>
            <person name="Barry K.W."/>
            <person name="Haridas S."/>
            <person name="Chen C."/>
            <person name="Bauer D."/>
            <person name="Andreopoulos W."/>
            <person name="Pangilinan J."/>
            <person name="LaButti K."/>
            <person name="Riley R."/>
            <person name="Lipzen A."/>
            <person name="Clum A."/>
            <person name="Drula E."/>
            <person name="Henrissat B."/>
            <person name="Kohler A."/>
            <person name="Grigoriev I.V."/>
            <person name="Martin F.M."/>
            <person name="Hacquard S."/>
        </authorList>
    </citation>
    <scope>NUCLEOTIDE SEQUENCE [LARGE SCALE GENOMIC DNA]</scope>
    <source>
        <strain evidence="7 8">MPI-SDFR-AT-0080</strain>
    </source>
</reference>
<evidence type="ECO:0000313" key="7">
    <source>
        <dbReference type="EMBL" id="KAH7028242.1"/>
    </source>
</evidence>
<name>A0ABQ8FUH7_9PEZI</name>
<keyword evidence="3" id="KW-0274">FAD</keyword>
<dbReference type="Pfam" id="PF01494">
    <property type="entry name" value="FAD_binding_3"/>
    <property type="match status" value="1"/>
</dbReference>
<keyword evidence="5" id="KW-0472">Membrane</keyword>
<evidence type="ECO:0000256" key="1">
    <source>
        <dbReference type="ARBA" id="ARBA00007992"/>
    </source>
</evidence>
<evidence type="ECO:0000256" key="4">
    <source>
        <dbReference type="ARBA" id="ARBA00023002"/>
    </source>
</evidence>